<accession>A0ACB8UWZ0</accession>
<sequence length="783" mass="87714">MDLIALATDDELVHVFRLNGQKVFGGFSRGPNAASDGLKVNALRWKGNGQLLAVATSDNNIRMLSAYSGKTVHILDCNQKTGYNSDDTPQEASIHLSGTICCLGWGVNLTDEQAASKTVKESQGRLSLDDLLAPETPLSKLPYIKADLPRELALLDIDRSLPKLSTLPSTGDDDDIFSTRASIDSIFHSNSKNSDSVDVVLAGFNDGSIHLRIFDSFEIGTIQATKHLDGFTEARVLAHASHPMSSTHSFLFATKLEEEEKLWIFSLDLLFITKSGIYLSVLASKVTQLQNLMRYIKQVQTQVLLEWKNTQDLPGRYLRNINEDLQEKMSCNFVTAAYHLVVTGDCYAPLKEFLVDQVGERGHKRWEKAVMNGYETIRRLTHGCLLPALERCSVLLGRLIGLSRFYKLGPVLGLNTKSLKACLATVDCLTLLGHKVMVNSGRELTEFIAFSKWLRYEIDLQTAGHSSATAEELMEKADTINHAQTLNYIRGPMTRSSLLDYIQPRTAESPDGRWNAANDLFYENYKTLLRQLDPKSMDQKLDIPVLGDLTGRLDVQFDEVFKRVGETQQRSIIPKRIKVLGKDYSTEIVDLTMNYGDYGGRLMASVYTVSRSKTCPHSLYLCRVVLATINGVSTTEVVLNATINLGSGIIRDVKFVQDGTMMLLWSDGDTPATKYLVHFAYQPDKDPLFCPRYGEDENVEITYLDVMDPSSYHFSFVRHTFSHEDMDPLSIEVNGRHGRRVVCVLYSDRQWYSVHDIDSVDDRDEPGEEEEEPLGQGNGQLVK</sequence>
<protein>
    <submittedName>
        <fullName evidence="1">Uncharacterized protein</fullName>
    </submittedName>
</protein>
<proteinExistence type="predicted"/>
<name>A0ACB8UWZ0_9EURO</name>
<dbReference type="EMBL" id="JALBCA010000042">
    <property type="protein sequence ID" value="KAI2387045.1"/>
    <property type="molecule type" value="Genomic_DNA"/>
</dbReference>
<gene>
    <name evidence="1" type="ORF">LOY88_003274</name>
</gene>
<evidence type="ECO:0000313" key="1">
    <source>
        <dbReference type="EMBL" id="KAI2387045.1"/>
    </source>
</evidence>
<comment type="caution">
    <text evidence="1">The sequence shown here is derived from an EMBL/GenBank/DDBJ whole genome shotgun (WGS) entry which is preliminary data.</text>
</comment>
<reference evidence="1" key="1">
    <citation type="journal article" date="2022" name="bioRxiv">
        <title>Population genetic analysis of Ophidiomyces ophidiicola, the causative agent of snake fungal disease, indicates recent introductions to the USA.</title>
        <authorList>
            <person name="Ladner J.T."/>
            <person name="Palmer J.M."/>
            <person name="Ettinger C.L."/>
            <person name="Stajich J.E."/>
            <person name="Farrell T.M."/>
            <person name="Glorioso B.M."/>
            <person name="Lawson B."/>
            <person name="Price S.J."/>
            <person name="Stengle A.G."/>
            <person name="Grear D.A."/>
            <person name="Lorch J.M."/>
        </authorList>
    </citation>
    <scope>NUCLEOTIDE SEQUENCE</scope>
    <source>
        <strain evidence="1">NWHC 24266-5</strain>
    </source>
</reference>
<organism evidence="1">
    <name type="scientific">Ophidiomyces ophidiicola</name>
    <dbReference type="NCBI Taxonomy" id="1387563"/>
    <lineage>
        <taxon>Eukaryota</taxon>
        <taxon>Fungi</taxon>
        <taxon>Dikarya</taxon>
        <taxon>Ascomycota</taxon>
        <taxon>Pezizomycotina</taxon>
        <taxon>Eurotiomycetes</taxon>
        <taxon>Eurotiomycetidae</taxon>
        <taxon>Onygenales</taxon>
        <taxon>Onygenaceae</taxon>
        <taxon>Ophidiomyces</taxon>
    </lineage>
</organism>